<evidence type="ECO:0000313" key="2">
    <source>
        <dbReference type="EMBL" id="KAF2492602.1"/>
    </source>
</evidence>
<feature type="domain" description="F-box" evidence="1">
    <location>
        <begin position="1"/>
        <end position="30"/>
    </location>
</feature>
<gene>
    <name evidence="2" type="ORF">BU16DRAFT_583753</name>
</gene>
<keyword evidence="3" id="KW-1185">Reference proteome</keyword>
<evidence type="ECO:0000313" key="3">
    <source>
        <dbReference type="Proteomes" id="UP000799750"/>
    </source>
</evidence>
<sequence>MSFSDLPIELLFETASYLDDRSMSRLSRVCGELHMHLRGELHNRAIADRLVGWYGHGPRQAQQAIEWAVDNSKKALVRYLLSCDVTGIDPRTGNWDVFDRATLETFGDIDITTLFVNKAAELGLLAGRRATDVLDRIVKRMSAGWRHLHIDHSINSVVRVLLEAGVDPNQCSNEYERPGKPGCPPFDLAVHGRYFETAMTLLQFDPSLAVKPYRSGRGKLTRPLDEVVKMSSYYNPKGQLKFIRKVIELGAEVLGSHLDCALMPLWDGKGEMLTLLLEHGADPEKPDVNGRNFLQRSTLNKDFRHELRILTQVATKKKWPRLIPGEVILRNAERCLHRMQMIPKTRGNVSEGFRHAKEVLAYVWEPLEEVVRTFEPDEFPFAAEIHHLWDQHHIEVEGCLGESVTLMSGFTLIMSITAAATALPPLPTAPFHNLCIGDDTYPTTCTIRQNLIANGSCASYNQLQYCCNGGLIDSSQALWPLFVAKAKNISIELPNLRCCLGDPFRALGDTTTCGEGQQEIPLTEAVNGGSDGWRESAVTSWTDSYGLEVEPVCIWMAESVEGGSASLPLSGKGCTKAIVSTTLSEDIFTTSESSGTSSTVSSRRIISASASHSSTTFSYVRALKQYLRLPVSEVPLSAAPKLVCSRLYHAFYLILWG</sequence>
<dbReference type="EMBL" id="MU004193">
    <property type="protein sequence ID" value="KAF2492602.1"/>
    <property type="molecule type" value="Genomic_DNA"/>
</dbReference>
<dbReference type="InterPro" id="IPR001810">
    <property type="entry name" value="F-box_dom"/>
</dbReference>
<dbReference type="SUPFAM" id="SSF48403">
    <property type="entry name" value="Ankyrin repeat"/>
    <property type="match status" value="1"/>
</dbReference>
<dbReference type="Gene3D" id="1.25.40.20">
    <property type="entry name" value="Ankyrin repeat-containing domain"/>
    <property type="match status" value="1"/>
</dbReference>
<dbReference type="InterPro" id="IPR036770">
    <property type="entry name" value="Ankyrin_rpt-contain_sf"/>
</dbReference>
<dbReference type="SUPFAM" id="SSF81383">
    <property type="entry name" value="F-box domain"/>
    <property type="match status" value="1"/>
</dbReference>
<proteinExistence type="predicted"/>
<dbReference type="Proteomes" id="UP000799750">
    <property type="component" value="Unassembled WGS sequence"/>
</dbReference>
<accession>A0A6A6QK50</accession>
<protein>
    <recommendedName>
        <fullName evidence="1">F-box domain-containing protein</fullName>
    </recommendedName>
</protein>
<evidence type="ECO:0000259" key="1">
    <source>
        <dbReference type="PROSITE" id="PS50181"/>
    </source>
</evidence>
<name>A0A6A6QK50_9PEZI</name>
<organism evidence="2 3">
    <name type="scientific">Lophium mytilinum</name>
    <dbReference type="NCBI Taxonomy" id="390894"/>
    <lineage>
        <taxon>Eukaryota</taxon>
        <taxon>Fungi</taxon>
        <taxon>Dikarya</taxon>
        <taxon>Ascomycota</taxon>
        <taxon>Pezizomycotina</taxon>
        <taxon>Dothideomycetes</taxon>
        <taxon>Pleosporomycetidae</taxon>
        <taxon>Mytilinidiales</taxon>
        <taxon>Mytilinidiaceae</taxon>
        <taxon>Lophium</taxon>
    </lineage>
</organism>
<dbReference type="AlphaFoldDB" id="A0A6A6QK50"/>
<reference evidence="2" key="1">
    <citation type="journal article" date="2020" name="Stud. Mycol.">
        <title>101 Dothideomycetes genomes: a test case for predicting lifestyles and emergence of pathogens.</title>
        <authorList>
            <person name="Haridas S."/>
            <person name="Albert R."/>
            <person name="Binder M."/>
            <person name="Bloem J."/>
            <person name="Labutti K."/>
            <person name="Salamov A."/>
            <person name="Andreopoulos B."/>
            <person name="Baker S."/>
            <person name="Barry K."/>
            <person name="Bills G."/>
            <person name="Bluhm B."/>
            <person name="Cannon C."/>
            <person name="Castanera R."/>
            <person name="Culley D."/>
            <person name="Daum C."/>
            <person name="Ezra D."/>
            <person name="Gonzalez J."/>
            <person name="Henrissat B."/>
            <person name="Kuo A."/>
            <person name="Liang C."/>
            <person name="Lipzen A."/>
            <person name="Lutzoni F."/>
            <person name="Magnuson J."/>
            <person name="Mondo S."/>
            <person name="Nolan M."/>
            <person name="Ohm R."/>
            <person name="Pangilinan J."/>
            <person name="Park H.-J."/>
            <person name="Ramirez L."/>
            <person name="Alfaro M."/>
            <person name="Sun H."/>
            <person name="Tritt A."/>
            <person name="Yoshinaga Y."/>
            <person name="Zwiers L.-H."/>
            <person name="Turgeon B."/>
            <person name="Goodwin S."/>
            <person name="Spatafora J."/>
            <person name="Crous P."/>
            <person name="Grigoriev I."/>
        </authorList>
    </citation>
    <scope>NUCLEOTIDE SEQUENCE</scope>
    <source>
        <strain evidence="2">CBS 269.34</strain>
    </source>
</reference>
<dbReference type="InterPro" id="IPR036047">
    <property type="entry name" value="F-box-like_dom_sf"/>
</dbReference>
<dbReference type="PROSITE" id="PS50181">
    <property type="entry name" value="FBOX"/>
    <property type="match status" value="1"/>
</dbReference>
<dbReference type="OrthoDB" id="194358at2759"/>